<dbReference type="Proteomes" id="UP001644750">
    <property type="component" value="Unassembled WGS sequence"/>
</dbReference>
<reference evidence="2 4" key="1">
    <citation type="journal article" date="2016" name="Sci. Rep.">
        <title>Accelerated dysbiosis of gut microbiota during aggravation of DSS-induced colitis by a butyrate-producing bacterium.</title>
        <authorList>
            <person name="Zhang Q."/>
            <person name="Wu Y."/>
            <person name="Wang J."/>
            <person name="Wu G."/>
            <person name="Long W."/>
            <person name="Xue Z."/>
            <person name="Wang L."/>
            <person name="Zhang X."/>
            <person name="Pang X."/>
            <person name="Zhao Y."/>
            <person name="Zhao L."/>
            <person name="Zhang C."/>
        </authorList>
    </citation>
    <scope>NUCLEOTIDE SEQUENCE [LARGE SCALE GENOMIC DNA]</scope>
    <source>
        <strain evidence="2 4">BPB5</strain>
    </source>
</reference>
<dbReference type="AlphaFoldDB" id="A0A1Q2C6U8"/>
<evidence type="ECO:0000256" key="1">
    <source>
        <dbReference type="SAM" id="Coils"/>
    </source>
</evidence>
<evidence type="ECO:0000313" key="2">
    <source>
        <dbReference type="EMBL" id="AQP39463.1"/>
    </source>
</evidence>
<dbReference type="Proteomes" id="UP000188159">
    <property type="component" value="Chromosome"/>
</dbReference>
<keyword evidence="5" id="KW-1185">Reference proteome</keyword>
<protein>
    <recommendedName>
        <fullName evidence="6">ATPase</fullName>
    </recommendedName>
</protein>
<dbReference type="EMBL" id="JAAITB010000012">
    <property type="protein sequence ID" value="NSJ79273.1"/>
    <property type="molecule type" value="Genomic_DNA"/>
</dbReference>
<organism evidence="2 4">
    <name type="scientific">Anaerostipes hadrus</name>
    <dbReference type="NCBI Taxonomy" id="649756"/>
    <lineage>
        <taxon>Bacteria</taxon>
        <taxon>Bacillati</taxon>
        <taxon>Bacillota</taxon>
        <taxon>Clostridia</taxon>
        <taxon>Lachnospirales</taxon>
        <taxon>Lachnospiraceae</taxon>
        <taxon>Anaerostipes</taxon>
    </lineage>
</organism>
<evidence type="ECO:0000313" key="3">
    <source>
        <dbReference type="EMBL" id="NSJ79273.1"/>
    </source>
</evidence>
<evidence type="ECO:0000313" key="4">
    <source>
        <dbReference type="Proteomes" id="UP000188159"/>
    </source>
</evidence>
<evidence type="ECO:0000313" key="5">
    <source>
        <dbReference type="Proteomes" id="UP001644750"/>
    </source>
</evidence>
<feature type="coiled-coil region" evidence="1">
    <location>
        <begin position="19"/>
        <end position="88"/>
    </location>
</feature>
<accession>A0A1Q2C6U8</accession>
<reference evidence="3 5" key="2">
    <citation type="journal article" date="2020" name="Cell Host Microbe">
        <title>Functional and Genomic Variation between Human-Derived Isolates of Lachnospiraceae Reveals Inter- and Intra-Species Diversity.</title>
        <authorList>
            <person name="Sorbara M.T."/>
            <person name="Littmann E.R."/>
            <person name="Fontana E."/>
            <person name="Moody T.U."/>
            <person name="Kohout C.E."/>
            <person name="Gjonbalaj M."/>
            <person name="Eaton V."/>
            <person name="Seok R."/>
            <person name="Leiner I.M."/>
            <person name="Pamer E.G."/>
        </authorList>
    </citation>
    <scope>NUCLEOTIDE SEQUENCE [LARGE SCALE GENOMIC DNA]</scope>
    <source>
        <strain evidence="3 5">MSK.14.57</strain>
    </source>
</reference>
<gene>
    <name evidence="2" type="ORF">DO83_07600</name>
    <name evidence="3" type="ORF">G5A72_06660</name>
</gene>
<reference evidence="3" key="3">
    <citation type="submission" date="2020-02" db="EMBL/GenBank/DDBJ databases">
        <authorList>
            <person name="Littmann E."/>
            <person name="Sorbara M."/>
        </authorList>
    </citation>
    <scope>NUCLEOTIDE SEQUENCE</scope>
    <source>
        <strain evidence="3">MSK.14.57</strain>
    </source>
</reference>
<name>A0A1Q2C6U8_ANAHA</name>
<dbReference type="EMBL" id="CP012098">
    <property type="protein sequence ID" value="AQP39463.1"/>
    <property type="molecule type" value="Genomic_DNA"/>
</dbReference>
<keyword evidence="1" id="KW-0175">Coiled coil</keyword>
<dbReference type="RefSeq" id="WP_077326392.1">
    <property type="nucleotide sequence ID" value="NZ_BAABYN010000001.1"/>
</dbReference>
<sequence>MERIAEKLSEIEKTARAIVDNAQEQKHQMEMQMQKKRDAFDADMEKETNEKILKIQSDLATNMEKLLKKQEEQNNNEIESLKQDFKEHHSKYAKQILERVIKV</sequence>
<proteinExistence type="predicted"/>
<evidence type="ECO:0008006" key="6">
    <source>
        <dbReference type="Google" id="ProtNLM"/>
    </source>
</evidence>